<dbReference type="InterPro" id="IPR011109">
    <property type="entry name" value="DNA_bind_recombinase_dom"/>
</dbReference>
<evidence type="ECO:0000259" key="2">
    <source>
        <dbReference type="PROSITE" id="PS51736"/>
    </source>
</evidence>
<dbReference type="InterPro" id="IPR006119">
    <property type="entry name" value="Resolv_N"/>
</dbReference>
<proteinExistence type="predicted"/>
<accession>A0A9D2NMR0</accession>
<dbReference type="PROSITE" id="PS51736">
    <property type="entry name" value="RECOMBINASES_3"/>
    <property type="match status" value="1"/>
</dbReference>
<sequence length="564" mass="65078">MRNTQVEILQATKPLPNGRGRRRAGVQIDRIRVAAYCRVSTDGDEQLGSFASQKAYYEDKIRENPQWALAGIFADEAITGTKADKRPGFQEMIQRCMNGEIDMILTKSISRFARNTLDTLNYVRMLTNQRIPIIFEKENINTMDMNGELLLTIMSSLAQQEVESLSGNVKMGVKMKMKRGELVGFNGCFGYDYHPEDKSLTVNEKEAEIVRFMYDMYIQGYGSTTIAKRLTEMEIKNKRGVVRWDGGSVMGILTNEKYKGDILQGKTFTLDPISKRRLDNRGEEEQYYIRDHHEPIVSREIWDRVAAIHSERVKTKVIPTTGNRERYTRQFAFSSMLECGYCGHKLSRRTRHQTTVTKKPVWQCMNATKNGIESCPHCKAIDEVIIEGAFLEAFRLLTDNFDDVLDSVLHTIEEVLNDDTELKRVKQLEKEINNVESRKSRLTDLLIDGKIEQQAYEEKNNSFLRKLHKLTEEKAYLEENIGQQKNVSKRMAQLRKTLENEETMDEFDRVVFESIVEKVIVGGYDEDGNPTPYKLTFILKCDQNLNIMDAKADYKANHKKERVS</sequence>
<dbReference type="InterPro" id="IPR050639">
    <property type="entry name" value="SSR_resolvase"/>
</dbReference>
<dbReference type="SUPFAM" id="SSF53041">
    <property type="entry name" value="Resolvase-like"/>
    <property type="match status" value="1"/>
</dbReference>
<dbReference type="Pfam" id="PF07508">
    <property type="entry name" value="Recombinase"/>
    <property type="match status" value="1"/>
</dbReference>
<evidence type="ECO:0000259" key="3">
    <source>
        <dbReference type="PROSITE" id="PS51737"/>
    </source>
</evidence>
<dbReference type="SMART" id="SM00857">
    <property type="entry name" value="Resolvase"/>
    <property type="match status" value="1"/>
</dbReference>
<evidence type="ECO:0000256" key="1">
    <source>
        <dbReference type="SAM" id="Coils"/>
    </source>
</evidence>
<feature type="coiled-coil region" evidence="1">
    <location>
        <begin position="418"/>
        <end position="504"/>
    </location>
</feature>
<dbReference type="EMBL" id="DWWO01000103">
    <property type="protein sequence ID" value="HJC34582.1"/>
    <property type="molecule type" value="Genomic_DNA"/>
</dbReference>
<dbReference type="InterPro" id="IPR025827">
    <property type="entry name" value="Zn_ribbon_recom_dom"/>
</dbReference>
<dbReference type="GO" id="GO:0003677">
    <property type="term" value="F:DNA binding"/>
    <property type="evidence" value="ECO:0007669"/>
    <property type="project" value="InterPro"/>
</dbReference>
<dbReference type="Proteomes" id="UP000823890">
    <property type="component" value="Unassembled WGS sequence"/>
</dbReference>
<evidence type="ECO:0000313" key="5">
    <source>
        <dbReference type="Proteomes" id="UP000823890"/>
    </source>
</evidence>
<dbReference type="InterPro" id="IPR038109">
    <property type="entry name" value="DNA_bind_recomb_sf"/>
</dbReference>
<dbReference type="Gene3D" id="3.40.50.1390">
    <property type="entry name" value="Resolvase, N-terminal catalytic domain"/>
    <property type="match status" value="1"/>
</dbReference>
<dbReference type="GO" id="GO:0000150">
    <property type="term" value="F:DNA strand exchange activity"/>
    <property type="evidence" value="ECO:0007669"/>
    <property type="project" value="InterPro"/>
</dbReference>
<dbReference type="PANTHER" id="PTHR30461">
    <property type="entry name" value="DNA-INVERTASE FROM LAMBDOID PROPHAGE"/>
    <property type="match status" value="1"/>
</dbReference>
<dbReference type="CDD" id="cd00338">
    <property type="entry name" value="Ser_Recombinase"/>
    <property type="match status" value="1"/>
</dbReference>
<keyword evidence="1" id="KW-0175">Coiled coil</keyword>
<gene>
    <name evidence="4" type="ORF">H9758_08320</name>
</gene>
<dbReference type="AlphaFoldDB" id="A0A9D2NMR0"/>
<dbReference type="PROSITE" id="PS51737">
    <property type="entry name" value="RECOMBINASE_DNA_BIND"/>
    <property type="match status" value="1"/>
</dbReference>
<reference evidence="4" key="2">
    <citation type="submission" date="2021-04" db="EMBL/GenBank/DDBJ databases">
        <authorList>
            <person name="Gilroy R."/>
        </authorList>
    </citation>
    <scope>NUCLEOTIDE SEQUENCE</scope>
    <source>
        <strain evidence="4">ChiW19-954</strain>
    </source>
</reference>
<protein>
    <submittedName>
        <fullName evidence="4">Recombinase family protein</fullName>
    </submittedName>
</protein>
<feature type="domain" description="Resolvase/invertase-type recombinase catalytic" evidence="2">
    <location>
        <begin position="32"/>
        <end position="180"/>
    </location>
</feature>
<comment type="caution">
    <text evidence="4">The sequence shown here is derived from an EMBL/GenBank/DDBJ whole genome shotgun (WGS) entry which is preliminary data.</text>
</comment>
<dbReference type="InterPro" id="IPR036162">
    <property type="entry name" value="Resolvase-like_N_sf"/>
</dbReference>
<dbReference type="Pfam" id="PF00239">
    <property type="entry name" value="Resolvase"/>
    <property type="match status" value="1"/>
</dbReference>
<organism evidence="4 5">
    <name type="scientific">Candidatus Mediterraneibacter faecipullorum</name>
    <dbReference type="NCBI Taxonomy" id="2838670"/>
    <lineage>
        <taxon>Bacteria</taxon>
        <taxon>Bacillati</taxon>
        <taxon>Bacillota</taxon>
        <taxon>Clostridia</taxon>
        <taxon>Lachnospirales</taxon>
        <taxon>Lachnospiraceae</taxon>
        <taxon>Mediterraneibacter</taxon>
    </lineage>
</organism>
<evidence type="ECO:0000313" key="4">
    <source>
        <dbReference type="EMBL" id="HJC34582.1"/>
    </source>
</evidence>
<reference evidence="4" key="1">
    <citation type="journal article" date="2021" name="PeerJ">
        <title>Extensive microbial diversity within the chicken gut microbiome revealed by metagenomics and culture.</title>
        <authorList>
            <person name="Gilroy R."/>
            <person name="Ravi A."/>
            <person name="Getino M."/>
            <person name="Pursley I."/>
            <person name="Horton D.L."/>
            <person name="Alikhan N.F."/>
            <person name="Baker D."/>
            <person name="Gharbi K."/>
            <person name="Hall N."/>
            <person name="Watson M."/>
            <person name="Adriaenssens E.M."/>
            <person name="Foster-Nyarko E."/>
            <person name="Jarju S."/>
            <person name="Secka A."/>
            <person name="Antonio M."/>
            <person name="Oren A."/>
            <person name="Chaudhuri R.R."/>
            <person name="La Ragione R."/>
            <person name="Hildebrand F."/>
            <person name="Pallen M.J."/>
        </authorList>
    </citation>
    <scope>NUCLEOTIDE SEQUENCE</scope>
    <source>
        <strain evidence="4">ChiW19-954</strain>
    </source>
</reference>
<dbReference type="Pfam" id="PF13408">
    <property type="entry name" value="Zn_ribbon_recom"/>
    <property type="match status" value="1"/>
</dbReference>
<dbReference type="PANTHER" id="PTHR30461:SF23">
    <property type="entry name" value="DNA RECOMBINASE-RELATED"/>
    <property type="match status" value="1"/>
</dbReference>
<name>A0A9D2NMR0_9FIRM</name>
<dbReference type="Gene3D" id="3.90.1750.20">
    <property type="entry name" value="Putative Large Serine Recombinase, Chain B, Domain 2"/>
    <property type="match status" value="1"/>
</dbReference>
<feature type="domain" description="Recombinase" evidence="3">
    <location>
        <begin position="188"/>
        <end position="315"/>
    </location>
</feature>